<gene>
    <name evidence="1" type="ORF">ONE63_011560</name>
</gene>
<evidence type="ECO:0000313" key="1">
    <source>
        <dbReference type="EMBL" id="KAJ1518828.1"/>
    </source>
</evidence>
<accession>A0AAV7X328</accession>
<dbReference type="InterPro" id="IPR027417">
    <property type="entry name" value="P-loop_NTPase"/>
</dbReference>
<dbReference type="PANTHER" id="PTHR47642:SF3">
    <property type="entry name" value="ATP-DEPENDENT DNA HELICASE"/>
    <property type="match status" value="1"/>
</dbReference>
<evidence type="ECO:0008006" key="3">
    <source>
        <dbReference type="Google" id="ProtNLM"/>
    </source>
</evidence>
<protein>
    <recommendedName>
        <fullName evidence="3">ATP-dependent DNA helicase</fullName>
    </recommendedName>
</protein>
<dbReference type="CDD" id="cd18809">
    <property type="entry name" value="SF1_C_RecD"/>
    <property type="match status" value="1"/>
</dbReference>
<dbReference type="Gene3D" id="3.40.50.300">
    <property type="entry name" value="P-loop containing nucleotide triphosphate hydrolases"/>
    <property type="match status" value="1"/>
</dbReference>
<name>A0AAV7X328_9NEOP</name>
<dbReference type="SUPFAM" id="SSF52540">
    <property type="entry name" value="P-loop containing nucleoside triphosphate hydrolases"/>
    <property type="match status" value="1"/>
</dbReference>
<dbReference type="AlphaFoldDB" id="A0AAV7X328"/>
<sequence length="168" mass="18911">MLRSNLWTEKGLVNGAVGHIVHILYEEGSDPAKDPPAALVCTFDNYTGPYLDDSRKTVVISAITRQWTSKKGTDCVRIQFPVALCYACTIHKSQGLSLEKVFMNIGALREKASGQTYTALSRVTSLEGLLLEPFGKKRLLSINDKPYIPLRRSWEDELSRKDISYLFR</sequence>
<organism evidence="1 2">
    <name type="scientific">Megalurothrips usitatus</name>
    <name type="common">bean blossom thrips</name>
    <dbReference type="NCBI Taxonomy" id="439358"/>
    <lineage>
        <taxon>Eukaryota</taxon>
        <taxon>Metazoa</taxon>
        <taxon>Ecdysozoa</taxon>
        <taxon>Arthropoda</taxon>
        <taxon>Hexapoda</taxon>
        <taxon>Insecta</taxon>
        <taxon>Pterygota</taxon>
        <taxon>Neoptera</taxon>
        <taxon>Paraneoptera</taxon>
        <taxon>Thysanoptera</taxon>
        <taxon>Terebrantia</taxon>
        <taxon>Thripoidea</taxon>
        <taxon>Thripidae</taxon>
        <taxon>Megalurothrips</taxon>
    </lineage>
</organism>
<dbReference type="PANTHER" id="PTHR47642">
    <property type="entry name" value="ATP-DEPENDENT DNA HELICASE"/>
    <property type="match status" value="1"/>
</dbReference>
<dbReference type="Proteomes" id="UP001075354">
    <property type="component" value="Unassembled WGS sequence"/>
</dbReference>
<dbReference type="InterPro" id="IPR051055">
    <property type="entry name" value="PIF1_helicase"/>
</dbReference>
<reference evidence="1" key="1">
    <citation type="submission" date="2022-12" db="EMBL/GenBank/DDBJ databases">
        <title>Chromosome-level genome assembly of the bean flower thrips Megalurothrips usitatus.</title>
        <authorList>
            <person name="Ma L."/>
            <person name="Liu Q."/>
            <person name="Li H."/>
            <person name="Cai W."/>
        </authorList>
    </citation>
    <scope>NUCLEOTIDE SEQUENCE</scope>
    <source>
        <strain evidence="1">Cailab_2022a</strain>
    </source>
</reference>
<dbReference type="EMBL" id="JAPTSV010000875">
    <property type="protein sequence ID" value="KAJ1518828.1"/>
    <property type="molecule type" value="Genomic_DNA"/>
</dbReference>
<comment type="caution">
    <text evidence="1">The sequence shown here is derived from an EMBL/GenBank/DDBJ whole genome shotgun (WGS) entry which is preliminary data.</text>
</comment>
<keyword evidence="2" id="KW-1185">Reference proteome</keyword>
<proteinExistence type="predicted"/>
<evidence type="ECO:0000313" key="2">
    <source>
        <dbReference type="Proteomes" id="UP001075354"/>
    </source>
</evidence>